<gene>
    <name evidence="2" type="ORF">O4J56_00915</name>
</gene>
<feature type="region of interest" description="Disordered" evidence="1">
    <location>
        <begin position="1"/>
        <end position="23"/>
    </location>
</feature>
<proteinExistence type="predicted"/>
<evidence type="ECO:0008006" key="4">
    <source>
        <dbReference type="Google" id="ProtNLM"/>
    </source>
</evidence>
<dbReference type="Proteomes" id="UP001527866">
    <property type="component" value="Unassembled WGS sequence"/>
</dbReference>
<name>A0ABT4TWW8_9ACTN</name>
<keyword evidence="3" id="KW-1185">Reference proteome</keyword>
<feature type="region of interest" description="Disordered" evidence="1">
    <location>
        <begin position="54"/>
        <end position="107"/>
    </location>
</feature>
<reference evidence="2 3" key="1">
    <citation type="submission" date="2023-01" db="EMBL/GenBank/DDBJ databases">
        <title>Draft genome sequence of Nocardiopsis sp. RSe5-2 isolated from halophytes.</title>
        <authorList>
            <person name="Duangmal K."/>
            <person name="Chantavorakit T."/>
        </authorList>
    </citation>
    <scope>NUCLEOTIDE SEQUENCE [LARGE SCALE GENOMIC DNA]</scope>
    <source>
        <strain evidence="2 3">RSe5-2</strain>
    </source>
</reference>
<dbReference type="EMBL" id="JAQFWQ010000002">
    <property type="protein sequence ID" value="MDA2809185.1"/>
    <property type="molecule type" value="Genomic_DNA"/>
</dbReference>
<comment type="caution">
    <text evidence="2">The sequence shown here is derived from an EMBL/GenBank/DDBJ whole genome shotgun (WGS) entry which is preliminary data.</text>
</comment>
<evidence type="ECO:0000256" key="1">
    <source>
        <dbReference type="SAM" id="MobiDB-lite"/>
    </source>
</evidence>
<accession>A0ABT4TWW8</accession>
<feature type="region of interest" description="Disordered" evidence="1">
    <location>
        <begin position="195"/>
        <end position="216"/>
    </location>
</feature>
<sequence length="216" mass="23266">MTATERFESGPQESMRTYRGDPDYVVVSGVPPRRVRVGSDGMLWGEVPVVPVQGRAAPPSPAGPGADGRITVSVPHPQGPAVSAVPSHHTDEGPSGGQAVPDIDGFDLRPDPMQMETPAAFMVALRQYRRWAGSPPYREMADRCGNVYSASAMCAALGASELPKYTMLNALILGCGGDEKEFQRWLTAWRVLDGQEKGEEAPTRPPMVLLPPDKKE</sequence>
<evidence type="ECO:0000313" key="2">
    <source>
        <dbReference type="EMBL" id="MDA2809185.1"/>
    </source>
</evidence>
<evidence type="ECO:0000313" key="3">
    <source>
        <dbReference type="Proteomes" id="UP001527866"/>
    </source>
</evidence>
<organism evidence="2 3">
    <name type="scientific">Nocardiopsis endophytica</name>
    <dbReference type="NCBI Taxonomy" id="3018445"/>
    <lineage>
        <taxon>Bacteria</taxon>
        <taxon>Bacillati</taxon>
        <taxon>Actinomycetota</taxon>
        <taxon>Actinomycetes</taxon>
        <taxon>Streptosporangiales</taxon>
        <taxon>Nocardiopsidaceae</taxon>
        <taxon>Nocardiopsis</taxon>
    </lineage>
</organism>
<dbReference type="RefSeq" id="WP_270683100.1">
    <property type="nucleotide sequence ID" value="NZ_JAQFWQ010000002.1"/>
</dbReference>
<protein>
    <recommendedName>
        <fullName evidence="4">XRE family transcriptional regulator</fullName>
    </recommendedName>
</protein>